<keyword evidence="7 10" id="KW-0067">ATP-binding</keyword>
<dbReference type="RefSeq" id="WP_211284030.1">
    <property type="nucleotide sequence ID" value="NZ_PJNE01000001.1"/>
</dbReference>
<evidence type="ECO:0000313" key="12">
    <source>
        <dbReference type="Proteomes" id="UP000233781"/>
    </source>
</evidence>
<dbReference type="GO" id="GO:0046316">
    <property type="term" value="F:gluconokinase activity"/>
    <property type="evidence" value="ECO:0007669"/>
    <property type="project" value="UniProtKB-EC"/>
</dbReference>
<keyword evidence="4 10" id="KW-0808">Transferase</keyword>
<accession>A0A2N3YLE2</accession>
<evidence type="ECO:0000256" key="8">
    <source>
        <dbReference type="ARBA" id="ARBA00023064"/>
    </source>
</evidence>
<comment type="similarity">
    <text evidence="2 10">Belongs to the gluconokinase GntK/GntV family.</text>
</comment>
<dbReference type="PANTHER" id="PTHR43442:SF3">
    <property type="entry name" value="GLUCONOKINASE-RELATED"/>
    <property type="match status" value="1"/>
</dbReference>
<dbReference type="CDD" id="cd02021">
    <property type="entry name" value="GntK"/>
    <property type="match status" value="1"/>
</dbReference>
<sequence>MTPGAGDPMPPRHVVVMGVSGSGKSTVARGLADALGLTFGEADDFHPAENIARMAAGTPLTDADRRPWLLALAAWTADRDREGRSTVMACSALRRRYRDLLRAGPPVLFVHLDGPADVVQARLAARTGHFMPPALLASQLALLEPLAPDEAGVVLDLRHDLDSLVHEAAAWLMTQPATERPAGLDGGS</sequence>
<evidence type="ECO:0000256" key="1">
    <source>
        <dbReference type="ARBA" id="ARBA00004761"/>
    </source>
</evidence>
<dbReference type="EC" id="2.7.1.12" evidence="3 10"/>
<evidence type="ECO:0000256" key="7">
    <source>
        <dbReference type="ARBA" id="ARBA00022840"/>
    </source>
</evidence>
<name>A0A2N3YLE2_9MICO</name>
<dbReference type="SUPFAM" id="SSF52540">
    <property type="entry name" value="P-loop containing nucleoside triphosphate hydrolases"/>
    <property type="match status" value="1"/>
</dbReference>
<dbReference type="GO" id="GO:0005737">
    <property type="term" value="C:cytoplasm"/>
    <property type="evidence" value="ECO:0007669"/>
    <property type="project" value="TreeGrafter"/>
</dbReference>
<proteinExistence type="inferred from homology"/>
<dbReference type="AlphaFoldDB" id="A0A2N3YLE2"/>
<reference evidence="11 12" key="1">
    <citation type="submission" date="2017-12" db="EMBL/GenBank/DDBJ databases">
        <title>Sequencing the genomes of 1000 Actinobacteria strains.</title>
        <authorList>
            <person name="Klenk H.-P."/>
        </authorList>
    </citation>
    <scope>NUCLEOTIDE SEQUENCE [LARGE SCALE GENOMIC DNA]</scope>
    <source>
        <strain evidence="11 12">DSM 12806</strain>
    </source>
</reference>
<evidence type="ECO:0000256" key="2">
    <source>
        <dbReference type="ARBA" id="ARBA00008420"/>
    </source>
</evidence>
<evidence type="ECO:0000256" key="6">
    <source>
        <dbReference type="ARBA" id="ARBA00022777"/>
    </source>
</evidence>
<evidence type="ECO:0000256" key="5">
    <source>
        <dbReference type="ARBA" id="ARBA00022741"/>
    </source>
</evidence>
<keyword evidence="12" id="KW-1185">Reference proteome</keyword>
<protein>
    <recommendedName>
        <fullName evidence="3 10">Gluconokinase</fullName>
        <ecNumber evidence="3 10">2.7.1.12</ecNumber>
    </recommendedName>
</protein>
<evidence type="ECO:0000256" key="10">
    <source>
        <dbReference type="RuleBase" id="RU363066"/>
    </source>
</evidence>
<dbReference type="InterPro" id="IPR006001">
    <property type="entry name" value="Therm_gnt_kin"/>
</dbReference>
<gene>
    <name evidence="11" type="ORF">ATL31_2542</name>
</gene>
<dbReference type="GO" id="GO:0019521">
    <property type="term" value="P:D-gluconate metabolic process"/>
    <property type="evidence" value="ECO:0007669"/>
    <property type="project" value="UniProtKB-KW"/>
</dbReference>
<keyword evidence="6 10" id="KW-0418">Kinase</keyword>
<dbReference type="InterPro" id="IPR027417">
    <property type="entry name" value="P-loop_NTPase"/>
</dbReference>
<comment type="pathway">
    <text evidence="1">Carbohydrate acid metabolism.</text>
</comment>
<keyword evidence="5 10" id="KW-0547">Nucleotide-binding</keyword>
<comment type="caution">
    <text evidence="11">The sequence shown here is derived from an EMBL/GenBank/DDBJ whole genome shotgun (WGS) entry which is preliminary data.</text>
</comment>
<evidence type="ECO:0000256" key="4">
    <source>
        <dbReference type="ARBA" id="ARBA00022679"/>
    </source>
</evidence>
<dbReference type="Gene3D" id="3.40.50.300">
    <property type="entry name" value="P-loop containing nucleotide triphosphate hydrolases"/>
    <property type="match status" value="1"/>
</dbReference>
<dbReference type="NCBIfam" id="TIGR01313">
    <property type="entry name" value="therm_gnt_kin"/>
    <property type="match status" value="1"/>
</dbReference>
<evidence type="ECO:0000256" key="9">
    <source>
        <dbReference type="ARBA" id="ARBA00048090"/>
    </source>
</evidence>
<comment type="catalytic activity">
    <reaction evidence="9 10">
        <text>D-gluconate + ATP = 6-phospho-D-gluconate + ADP + H(+)</text>
        <dbReference type="Rhea" id="RHEA:19433"/>
        <dbReference type="ChEBI" id="CHEBI:15378"/>
        <dbReference type="ChEBI" id="CHEBI:18391"/>
        <dbReference type="ChEBI" id="CHEBI:30616"/>
        <dbReference type="ChEBI" id="CHEBI:58759"/>
        <dbReference type="ChEBI" id="CHEBI:456216"/>
        <dbReference type="EC" id="2.7.1.12"/>
    </reaction>
</comment>
<evidence type="ECO:0000256" key="3">
    <source>
        <dbReference type="ARBA" id="ARBA00012054"/>
    </source>
</evidence>
<dbReference type="FunFam" id="3.40.50.300:FF:000522">
    <property type="entry name" value="Gluconokinase"/>
    <property type="match status" value="1"/>
</dbReference>
<keyword evidence="8" id="KW-0311">Gluconate utilization</keyword>
<dbReference type="GO" id="GO:0005524">
    <property type="term" value="F:ATP binding"/>
    <property type="evidence" value="ECO:0007669"/>
    <property type="project" value="UniProtKB-KW"/>
</dbReference>
<dbReference type="EMBL" id="PJNE01000001">
    <property type="protein sequence ID" value="PKW27691.1"/>
    <property type="molecule type" value="Genomic_DNA"/>
</dbReference>
<dbReference type="Proteomes" id="UP000233781">
    <property type="component" value="Unassembled WGS sequence"/>
</dbReference>
<organism evidence="11 12">
    <name type="scientific">Phycicoccus duodecadis</name>
    <dbReference type="NCBI Taxonomy" id="173053"/>
    <lineage>
        <taxon>Bacteria</taxon>
        <taxon>Bacillati</taxon>
        <taxon>Actinomycetota</taxon>
        <taxon>Actinomycetes</taxon>
        <taxon>Micrococcales</taxon>
        <taxon>Intrasporangiaceae</taxon>
        <taxon>Phycicoccus</taxon>
    </lineage>
</organism>
<dbReference type="Pfam" id="PF13671">
    <property type="entry name" value="AAA_33"/>
    <property type="match status" value="1"/>
</dbReference>
<dbReference type="PANTHER" id="PTHR43442">
    <property type="entry name" value="GLUCONOKINASE-RELATED"/>
    <property type="match status" value="1"/>
</dbReference>
<evidence type="ECO:0000313" key="11">
    <source>
        <dbReference type="EMBL" id="PKW27691.1"/>
    </source>
</evidence>